<organism evidence="2 3">
    <name type="scientific">Pseudomonas fluorescens</name>
    <dbReference type="NCBI Taxonomy" id="294"/>
    <lineage>
        <taxon>Bacteria</taxon>
        <taxon>Pseudomonadati</taxon>
        <taxon>Pseudomonadota</taxon>
        <taxon>Gammaproteobacteria</taxon>
        <taxon>Pseudomonadales</taxon>
        <taxon>Pseudomonadaceae</taxon>
        <taxon>Pseudomonas</taxon>
    </lineage>
</organism>
<dbReference type="Proteomes" id="UP000326611">
    <property type="component" value="Unassembled WGS sequence"/>
</dbReference>
<evidence type="ECO:0000313" key="2">
    <source>
        <dbReference type="EMBL" id="VVQ06081.1"/>
    </source>
</evidence>
<feature type="region of interest" description="Disordered" evidence="1">
    <location>
        <begin position="163"/>
        <end position="192"/>
    </location>
</feature>
<gene>
    <name evidence="2" type="ORF">PS918_04681</name>
</gene>
<evidence type="ECO:0000256" key="1">
    <source>
        <dbReference type="SAM" id="MobiDB-lite"/>
    </source>
</evidence>
<name>A0A5E7U591_PSEFL</name>
<evidence type="ECO:0000313" key="3">
    <source>
        <dbReference type="Proteomes" id="UP000326611"/>
    </source>
</evidence>
<proteinExistence type="predicted"/>
<accession>A0A5E7U591</accession>
<dbReference type="OrthoDB" id="7032300at2"/>
<feature type="compositionally biased region" description="Basic residues" evidence="1">
    <location>
        <begin position="1"/>
        <end position="10"/>
    </location>
</feature>
<feature type="compositionally biased region" description="Polar residues" evidence="1">
    <location>
        <begin position="78"/>
        <end position="92"/>
    </location>
</feature>
<reference evidence="2 3" key="1">
    <citation type="submission" date="2019-09" db="EMBL/GenBank/DDBJ databases">
        <authorList>
            <person name="Chandra G."/>
            <person name="Truman W A."/>
        </authorList>
    </citation>
    <scope>NUCLEOTIDE SEQUENCE [LARGE SCALE GENOMIC DNA]</scope>
    <source>
        <strain evidence="2">PS918</strain>
    </source>
</reference>
<sequence>MAPKPPKKINKPTTPDSDPSIRPPTSEEGVSIPRDSSDSIAGLLPDDLSASLNASGNRRNEGEAGSASRQPEVEVQDIQASGPTAGQSTETTADITFLPGPLAASLTRPQADGLRYGKHQRIYAEIENEGVTLVRRDANGEYRAASPNKLDATGPLLERVAGTDFWRRKSAEEQPGPSKRPRLDEDTSDTSDTESFAAGLLTQDSPMDLSSALWRNWGTATKPQSGESIAIDGLHYRIVPGGAPDSTHVAYLEHPHFSPSRYADFEQMLHDNPTLQPRWAVRQDNTWRVVESSRPFDKNLTGYVSVTFRDFSDTSLSTVARAVFNRANNAEVINAFGLMVLHQTFRNWISPSRARAPRRELADPLLMLPVASRLPSSNGWITLPPPDAAGALRRLDFAPEHFPVEWTNYTSDPSDYNLKRMVGSVLVRNGYDVFPLTQDHRAPLLVFTRRNHDAVFFLRLERVNGESVREITSPGDELSNPQLPSLIGEPARAALLSAYDQNRLVWLLGGPQENPSGLKSVFLIREG</sequence>
<dbReference type="RefSeq" id="WP_150772616.1">
    <property type="nucleotide sequence ID" value="NZ_CABVIY010000007.1"/>
</dbReference>
<dbReference type="AlphaFoldDB" id="A0A5E7U591"/>
<dbReference type="EMBL" id="CABVIY010000007">
    <property type="protein sequence ID" value="VVQ06081.1"/>
    <property type="molecule type" value="Genomic_DNA"/>
</dbReference>
<protein>
    <submittedName>
        <fullName evidence="2">Uncharacterized protein</fullName>
    </submittedName>
</protein>
<feature type="region of interest" description="Disordered" evidence="1">
    <location>
        <begin position="1"/>
        <end position="92"/>
    </location>
</feature>